<comment type="caution">
    <text evidence="2">The sequence shown here is derived from an EMBL/GenBank/DDBJ whole genome shotgun (WGS) entry which is preliminary data.</text>
</comment>
<dbReference type="AlphaFoldDB" id="A0A9Q0C2J7"/>
<sequence length="272" mass="30543">MPWCSPLLGSRIRSFFRDYDSLQGLAIVLIYIQIGCALIGSLGAFYNGVLLINLVVALFALVAIESGNQTLGRTYAVLLFFAIFLDIAWFILFSHTIWNIAPNEKYGALVVLSIKLALWMQIIGFSVRFFSSFVWVQMYRLGASSESNNPSYHDTDYDARNSFLNRAGGVARENSISDEILGGSIYDPAYYSSLFKDVRDNGCIREVDEQIRPDGESTSANVSLQIKTCTVRSFRSIDVSSFPGKSFLFLNAENLFLLLAQVVHWSLIVWIY</sequence>
<feature type="transmembrane region" description="Helical" evidence="1">
    <location>
        <begin position="46"/>
        <end position="64"/>
    </location>
</feature>
<feature type="transmembrane region" description="Helical" evidence="1">
    <location>
        <begin position="21"/>
        <end position="40"/>
    </location>
</feature>
<dbReference type="OrthoDB" id="1916950at2759"/>
<keyword evidence="1" id="KW-1133">Transmembrane helix</keyword>
<dbReference type="Proteomes" id="UP001151287">
    <property type="component" value="Unassembled WGS sequence"/>
</dbReference>
<accession>A0A9Q0C2J7</accession>
<feature type="transmembrane region" description="Helical" evidence="1">
    <location>
        <begin position="76"/>
        <end position="100"/>
    </location>
</feature>
<name>A0A9Q0C2J7_9POAL</name>
<organism evidence="2 3">
    <name type="scientific">Rhynchospora breviuscula</name>
    <dbReference type="NCBI Taxonomy" id="2022672"/>
    <lineage>
        <taxon>Eukaryota</taxon>
        <taxon>Viridiplantae</taxon>
        <taxon>Streptophyta</taxon>
        <taxon>Embryophyta</taxon>
        <taxon>Tracheophyta</taxon>
        <taxon>Spermatophyta</taxon>
        <taxon>Magnoliopsida</taxon>
        <taxon>Liliopsida</taxon>
        <taxon>Poales</taxon>
        <taxon>Cyperaceae</taxon>
        <taxon>Cyperoideae</taxon>
        <taxon>Rhynchosporeae</taxon>
        <taxon>Rhynchospora</taxon>
    </lineage>
</organism>
<dbReference type="EMBL" id="JAMQYH010000005">
    <property type="protein sequence ID" value="KAJ1686089.1"/>
    <property type="molecule type" value="Genomic_DNA"/>
</dbReference>
<proteinExistence type="predicted"/>
<dbReference type="PANTHER" id="PTHR35471">
    <property type="entry name" value="OS07G0223700 PROTEIN"/>
    <property type="match status" value="1"/>
</dbReference>
<evidence type="ECO:0000256" key="1">
    <source>
        <dbReference type="SAM" id="Phobius"/>
    </source>
</evidence>
<feature type="transmembrane region" description="Helical" evidence="1">
    <location>
        <begin position="106"/>
        <end position="130"/>
    </location>
</feature>
<gene>
    <name evidence="2" type="ORF">LUZ63_017479</name>
</gene>
<reference evidence="2" key="1">
    <citation type="journal article" date="2022" name="Cell">
        <title>Repeat-based holocentromeres influence genome architecture and karyotype evolution.</title>
        <authorList>
            <person name="Hofstatter P.G."/>
            <person name="Thangavel G."/>
            <person name="Lux T."/>
            <person name="Neumann P."/>
            <person name="Vondrak T."/>
            <person name="Novak P."/>
            <person name="Zhang M."/>
            <person name="Costa L."/>
            <person name="Castellani M."/>
            <person name="Scott A."/>
            <person name="Toegelov H."/>
            <person name="Fuchs J."/>
            <person name="Mata-Sucre Y."/>
            <person name="Dias Y."/>
            <person name="Vanzela A.L.L."/>
            <person name="Huettel B."/>
            <person name="Almeida C.C.S."/>
            <person name="Simkova H."/>
            <person name="Souza G."/>
            <person name="Pedrosa-Harand A."/>
            <person name="Macas J."/>
            <person name="Mayer K.F.X."/>
            <person name="Houben A."/>
            <person name="Marques A."/>
        </authorList>
    </citation>
    <scope>NUCLEOTIDE SEQUENCE</scope>
    <source>
        <strain evidence="2">RhyBre1mFocal</strain>
    </source>
</reference>
<evidence type="ECO:0000313" key="3">
    <source>
        <dbReference type="Proteomes" id="UP001151287"/>
    </source>
</evidence>
<evidence type="ECO:0000313" key="2">
    <source>
        <dbReference type="EMBL" id="KAJ1686089.1"/>
    </source>
</evidence>
<protein>
    <submittedName>
        <fullName evidence="2">Uncharacterized protein</fullName>
    </submittedName>
</protein>
<dbReference type="PANTHER" id="PTHR35471:SF1">
    <property type="entry name" value="OS07G0223700 PROTEIN"/>
    <property type="match status" value="1"/>
</dbReference>
<keyword evidence="1" id="KW-0472">Membrane</keyword>
<keyword evidence="3" id="KW-1185">Reference proteome</keyword>
<keyword evidence="1" id="KW-0812">Transmembrane</keyword>